<dbReference type="AlphaFoldDB" id="A0A5C5VIQ5"/>
<organism evidence="1 2">
    <name type="scientific">Posidoniimonas corsicana</name>
    <dbReference type="NCBI Taxonomy" id="1938618"/>
    <lineage>
        <taxon>Bacteria</taxon>
        <taxon>Pseudomonadati</taxon>
        <taxon>Planctomycetota</taxon>
        <taxon>Planctomycetia</taxon>
        <taxon>Pirellulales</taxon>
        <taxon>Lacipirellulaceae</taxon>
        <taxon>Posidoniimonas</taxon>
    </lineage>
</organism>
<comment type="caution">
    <text evidence="1">The sequence shown here is derived from an EMBL/GenBank/DDBJ whole genome shotgun (WGS) entry which is preliminary data.</text>
</comment>
<evidence type="ECO:0000313" key="1">
    <source>
        <dbReference type="EMBL" id="TWT37790.1"/>
    </source>
</evidence>
<dbReference type="Proteomes" id="UP000316714">
    <property type="component" value="Unassembled WGS sequence"/>
</dbReference>
<reference evidence="1 2" key="1">
    <citation type="submission" date="2019-02" db="EMBL/GenBank/DDBJ databases">
        <title>Deep-cultivation of Planctomycetes and their phenomic and genomic characterization uncovers novel biology.</title>
        <authorList>
            <person name="Wiegand S."/>
            <person name="Jogler M."/>
            <person name="Boedeker C."/>
            <person name="Pinto D."/>
            <person name="Vollmers J."/>
            <person name="Rivas-Marin E."/>
            <person name="Kohn T."/>
            <person name="Peeters S.H."/>
            <person name="Heuer A."/>
            <person name="Rast P."/>
            <person name="Oberbeckmann S."/>
            <person name="Bunk B."/>
            <person name="Jeske O."/>
            <person name="Meyerdierks A."/>
            <person name="Storesund J.E."/>
            <person name="Kallscheuer N."/>
            <person name="Luecker S."/>
            <person name="Lage O.M."/>
            <person name="Pohl T."/>
            <person name="Merkel B.J."/>
            <person name="Hornburger P."/>
            <person name="Mueller R.-W."/>
            <person name="Bruemmer F."/>
            <person name="Labrenz M."/>
            <person name="Spormann A.M."/>
            <person name="Op Den Camp H."/>
            <person name="Overmann J."/>
            <person name="Amann R."/>
            <person name="Jetten M.S.M."/>
            <person name="Mascher T."/>
            <person name="Medema M.H."/>
            <person name="Devos D.P."/>
            <person name="Kaster A.-K."/>
            <person name="Ovreas L."/>
            <person name="Rohde M."/>
            <person name="Galperin M.Y."/>
            <person name="Jogler C."/>
        </authorList>
    </citation>
    <scope>NUCLEOTIDE SEQUENCE [LARGE SCALE GENOMIC DNA]</scope>
    <source>
        <strain evidence="1 2">KOR34</strain>
    </source>
</reference>
<dbReference type="EMBL" id="SIHJ01000001">
    <property type="protein sequence ID" value="TWT37790.1"/>
    <property type="molecule type" value="Genomic_DNA"/>
</dbReference>
<keyword evidence="2" id="KW-1185">Reference proteome</keyword>
<gene>
    <name evidence="1" type="ORF">KOR34_27540</name>
</gene>
<evidence type="ECO:0000313" key="2">
    <source>
        <dbReference type="Proteomes" id="UP000316714"/>
    </source>
</evidence>
<accession>A0A5C5VIQ5</accession>
<sequence>MTLNEFHNEVARRTDTAKTKINAAETRRVISEAFTVLAGMSAPESSALIAKALAAGAKKTAATKKKKK</sequence>
<protein>
    <submittedName>
        <fullName evidence="1">Uncharacterized protein</fullName>
    </submittedName>
</protein>
<proteinExistence type="predicted"/>
<name>A0A5C5VIQ5_9BACT</name>
<dbReference type="OrthoDB" id="288583at2"/>